<dbReference type="OrthoDB" id="29306at2759"/>
<sequence>MEGAGEWGLEGADPLSRAAAAWYLFDPIAEALGPQKAQEEFLGHLTSIFEQQKGDKKCLKLYHRTYLLQLIARFGTEVFMETFVPLLVAAVTEINDFEESTRDTEDVDQESRSKESPVKSHPGRPPSPRIPGGPVDYDTSVIKPKRKKKKKSCSQSSEGSKELENVAEERNTTDDRSTTDASSCDEESGGSRDVMRSQVGHEM</sequence>
<reference evidence="2" key="1">
    <citation type="submission" date="2020-11" db="EMBL/GenBank/DDBJ databases">
        <authorList>
            <person name="Tran Van P."/>
        </authorList>
    </citation>
    <scope>NUCLEOTIDE SEQUENCE</scope>
</reference>
<organism evidence="2">
    <name type="scientific">Cyprideis torosa</name>
    <dbReference type="NCBI Taxonomy" id="163714"/>
    <lineage>
        <taxon>Eukaryota</taxon>
        <taxon>Metazoa</taxon>
        <taxon>Ecdysozoa</taxon>
        <taxon>Arthropoda</taxon>
        <taxon>Crustacea</taxon>
        <taxon>Oligostraca</taxon>
        <taxon>Ostracoda</taxon>
        <taxon>Podocopa</taxon>
        <taxon>Podocopida</taxon>
        <taxon>Cytherocopina</taxon>
        <taxon>Cytheroidea</taxon>
        <taxon>Cytherideidae</taxon>
        <taxon>Cyprideis</taxon>
    </lineage>
</organism>
<gene>
    <name evidence="2" type="ORF">CTOB1V02_LOCUS13804</name>
</gene>
<feature type="compositionally biased region" description="Basic and acidic residues" evidence="1">
    <location>
        <begin position="99"/>
        <end position="118"/>
    </location>
</feature>
<feature type="region of interest" description="Disordered" evidence="1">
    <location>
        <begin position="98"/>
        <end position="203"/>
    </location>
</feature>
<feature type="compositionally biased region" description="Basic and acidic residues" evidence="1">
    <location>
        <begin position="189"/>
        <end position="203"/>
    </location>
</feature>
<name>A0A7R8ZTJ2_9CRUS</name>
<accession>A0A7R8ZTJ2</accession>
<proteinExistence type="predicted"/>
<dbReference type="PANTHER" id="PTHR44662:SF1">
    <property type="entry name" value="WD REPEAT-CONTAINING PROTEIN 81"/>
    <property type="match status" value="1"/>
</dbReference>
<protein>
    <submittedName>
        <fullName evidence="2">Uncharacterized protein</fullName>
    </submittedName>
</protein>
<dbReference type="GO" id="GO:0035014">
    <property type="term" value="F:phosphatidylinositol 3-kinase regulator activity"/>
    <property type="evidence" value="ECO:0007669"/>
    <property type="project" value="TreeGrafter"/>
</dbReference>
<evidence type="ECO:0000313" key="2">
    <source>
        <dbReference type="EMBL" id="CAD7235989.1"/>
    </source>
</evidence>
<dbReference type="EMBL" id="OB675909">
    <property type="protein sequence ID" value="CAD7235989.1"/>
    <property type="molecule type" value="Genomic_DNA"/>
</dbReference>
<feature type="compositionally biased region" description="Basic residues" evidence="1">
    <location>
        <begin position="143"/>
        <end position="152"/>
    </location>
</feature>
<dbReference type="GO" id="GO:0035973">
    <property type="term" value="P:aggrephagy"/>
    <property type="evidence" value="ECO:0007669"/>
    <property type="project" value="TreeGrafter"/>
</dbReference>
<evidence type="ECO:0000256" key="1">
    <source>
        <dbReference type="SAM" id="MobiDB-lite"/>
    </source>
</evidence>
<dbReference type="AlphaFoldDB" id="A0A7R8ZTJ2"/>
<dbReference type="InterPro" id="IPR052651">
    <property type="entry name" value="WDR81"/>
</dbReference>
<feature type="compositionally biased region" description="Basic and acidic residues" evidence="1">
    <location>
        <begin position="159"/>
        <end position="178"/>
    </location>
</feature>
<dbReference type="GO" id="GO:0005739">
    <property type="term" value="C:mitochondrion"/>
    <property type="evidence" value="ECO:0007669"/>
    <property type="project" value="TreeGrafter"/>
</dbReference>
<dbReference type="PANTHER" id="PTHR44662">
    <property type="entry name" value="WD REPEAT-CONTAINING PROTEIN 81"/>
    <property type="match status" value="1"/>
</dbReference>